<dbReference type="InterPro" id="IPR012340">
    <property type="entry name" value="NA-bd_OB-fold"/>
</dbReference>
<evidence type="ECO:0000256" key="4">
    <source>
        <dbReference type="SAM" id="MobiDB-lite"/>
    </source>
</evidence>
<comment type="caution">
    <text evidence="5">The sequence shown here is derived from an EMBL/GenBank/DDBJ whole genome shotgun (WGS) entry which is preliminary data.</text>
</comment>
<dbReference type="GO" id="GO:0003697">
    <property type="term" value="F:single-stranded DNA binding"/>
    <property type="evidence" value="ECO:0007669"/>
    <property type="project" value="UniProtKB-UniRule"/>
</dbReference>
<reference evidence="5 6" key="1">
    <citation type="submission" date="2016-10" db="EMBL/GenBank/DDBJ databases">
        <authorList>
            <person name="Varghese N."/>
            <person name="Submissions S."/>
        </authorList>
    </citation>
    <scope>NUCLEOTIDE SEQUENCE [LARGE SCALE GENOMIC DNA]</scope>
    <source>
        <strain evidence="5 6">DSM 17833</strain>
    </source>
</reference>
<proteinExistence type="inferred from homology"/>
<feature type="compositionally biased region" description="Basic and acidic residues" evidence="4">
    <location>
        <begin position="102"/>
        <end position="113"/>
    </location>
</feature>
<organism evidence="5 6">
    <name type="scientific">Pseudomonas peli</name>
    <dbReference type="NCBI Taxonomy" id="592361"/>
    <lineage>
        <taxon>Bacteria</taxon>
        <taxon>Pseudomonadati</taxon>
        <taxon>Pseudomonadota</taxon>
        <taxon>Gammaproteobacteria</taxon>
        <taxon>Pseudomonadales</taxon>
        <taxon>Pseudomonadaceae</taxon>
        <taxon>Pseudomonas</taxon>
    </lineage>
</organism>
<keyword evidence="1 2" id="KW-0238">DNA-binding</keyword>
<accession>A0AB37ZDE4</accession>
<comment type="subunit">
    <text evidence="2">Homotetramer.</text>
</comment>
<dbReference type="AlphaFoldDB" id="A0AB37ZDE4"/>
<comment type="caution">
    <text evidence="2">Lacks conserved residue(s) required for the propagation of feature annotation.</text>
</comment>
<dbReference type="PANTHER" id="PTHR10302">
    <property type="entry name" value="SINGLE-STRANDED DNA-BINDING PROTEIN"/>
    <property type="match status" value="1"/>
</dbReference>
<dbReference type="InterPro" id="IPR000424">
    <property type="entry name" value="Primosome_PriB/ssb"/>
</dbReference>
<dbReference type="Proteomes" id="UP000242418">
    <property type="component" value="Unassembled WGS sequence"/>
</dbReference>
<evidence type="ECO:0000256" key="2">
    <source>
        <dbReference type="HAMAP-Rule" id="MF_00984"/>
    </source>
</evidence>
<evidence type="ECO:0000313" key="5">
    <source>
        <dbReference type="EMBL" id="SCW90355.1"/>
    </source>
</evidence>
<dbReference type="GO" id="GO:0006260">
    <property type="term" value="P:DNA replication"/>
    <property type="evidence" value="ECO:0007669"/>
    <property type="project" value="InterPro"/>
</dbReference>
<dbReference type="SUPFAM" id="SSF50249">
    <property type="entry name" value="Nucleic acid-binding proteins"/>
    <property type="match status" value="1"/>
</dbReference>
<evidence type="ECO:0000313" key="6">
    <source>
        <dbReference type="Proteomes" id="UP000242418"/>
    </source>
</evidence>
<evidence type="ECO:0000256" key="3">
    <source>
        <dbReference type="PIRNR" id="PIRNR002070"/>
    </source>
</evidence>
<dbReference type="NCBIfam" id="TIGR00621">
    <property type="entry name" value="ssb"/>
    <property type="match status" value="1"/>
</dbReference>
<dbReference type="Gene3D" id="2.40.50.140">
    <property type="entry name" value="Nucleic acid-binding proteins"/>
    <property type="match status" value="1"/>
</dbReference>
<keyword evidence="6" id="KW-1185">Reference proteome</keyword>
<evidence type="ECO:0000256" key="1">
    <source>
        <dbReference type="ARBA" id="ARBA00023125"/>
    </source>
</evidence>
<dbReference type="CDD" id="cd04496">
    <property type="entry name" value="SSB_OBF"/>
    <property type="match status" value="1"/>
</dbReference>
<dbReference type="Pfam" id="PF00436">
    <property type="entry name" value="SSB"/>
    <property type="match status" value="1"/>
</dbReference>
<feature type="region of interest" description="Disordered" evidence="4">
    <location>
        <begin position="102"/>
        <end position="139"/>
    </location>
</feature>
<name>A0AB37ZDE4_9PSED</name>
<dbReference type="PIRSF" id="PIRSF002070">
    <property type="entry name" value="SSB"/>
    <property type="match status" value="1"/>
</dbReference>
<sequence>MVASVNEVRLIGHMGAAPEVRYTPSGTAVATVTLATKKSRKNKETNEWVERTEWHRVVVWGKNAEFVGEYLGQGSYVLVNGELQTREWEKDGVKRYTTEIHGRIEPLEKKRTADAPAGNPPEDLPPASADYAGLDDNPL</sequence>
<dbReference type="GO" id="GO:0009295">
    <property type="term" value="C:nucleoid"/>
    <property type="evidence" value="ECO:0007669"/>
    <property type="project" value="TreeGrafter"/>
</dbReference>
<gene>
    <name evidence="5" type="ORF">SAMN05216370_0139</name>
</gene>
<dbReference type="EMBL" id="FMTL01000014">
    <property type="protein sequence ID" value="SCW90355.1"/>
    <property type="molecule type" value="Genomic_DNA"/>
</dbReference>
<dbReference type="HAMAP" id="MF_00984">
    <property type="entry name" value="SSB"/>
    <property type="match status" value="1"/>
</dbReference>
<dbReference type="PANTHER" id="PTHR10302:SF27">
    <property type="entry name" value="SINGLE-STRANDED DNA-BINDING PROTEIN"/>
    <property type="match status" value="1"/>
</dbReference>
<protein>
    <recommendedName>
        <fullName evidence="2 3">Single-stranded DNA-binding protein</fullName>
        <shortName evidence="2">SSB</shortName>
    </recommendedName>
</protein>
<dbReference type="PROSITE" id="PS50935">
    <property type="entry name" value="SSB"/>
    <property type="match status" value="1"/>
</dbReference>
<dbReference type="InterPro" id="IPR011344">
    <property type="entry name" value="ssDNA-bd"/>
</dbReference>
<dbReference type="RefSeq" id="WP_090256296.1">
    <property type="nucleotide sequence ID" value="NZ_FMTL01000014.1"/>
</dbReference>